<keyword evidence="9" id="KW-0963">Cytoplasm</keyword>
<comment type="subcellular location">
    <subcellularLocation>
        <location evidence="2">Cytoplasm</location>
    </subcellularLocation>
</comment>
<comment type="similarity">
    <text evidence="4">In the C-terminal section; belongs to the AccA family.</text>
</comment>
<dbReference type="GO" id="GO:0016743">
    <property type="term" value="F:carboxyl- or carbamoyltransferase activity"/>
    <property type="evidence" value="ECO:0007669"/>
    <property type="project" value="InterPro"/>
</dbReference>
<dbReference type="PANTHER" id="PTHR42853:SF3">
    <property type="entry name" value="ACETYL-COENZYME A CARBOXYLASE CARBOXYL TRANSFERASE SUBUNIT ALPHA, CHLOROPLASTIC"/>
    <property type="match status" value="1"/>
</dbReference>
<dbReference type="RefSeq" id="WP_110023483.1">
    <property type="nucleotide sequence ID" value="NZ_PDNZ01000005.1"/>
</dbReference>
<keyword evidence="10" id="KW-0444">Lipid biosynthesis</keyword>
<evidence type="ECO:0000256" key="8">
    <source>
        <dbReference type="ARBA" id="ARBA00018312"/>
    </source>
</evidence>
<comment type="subunit">
    <text evidence="6">Acetyl-CoA carboxylase is a heterotetramer composed of biotin carboxyl carrier protein (AccB), biotin carboxylase (AccC) and two subunits of ACCase subunit beta/alpha.</text>
</comment>
<keyword evidence="11 21" id="KW-0808">Transferase</keyword>
<evidence type="ECO:0000256" key="6">
    <source>
        <dbReference type="ARBA" id="ARBA00011664"/>
    </source>
</evidence>
<evidence type="ECO:0000256" key="4">
    <source>
        <dbReference type="ARBA" id="ARBA00006276"/>
    </source>
</evidence>
<comment type="catalytic activity">
    <reaction evidence="18">
        <text>N(6)-carboxybiotinyl-L-lysyl-[protein] + acetyl-CoA = N(6)-biotinyl-L-lysyl-[protein] + malonyl-CoA</text>
        <dbReference type="Rhea" id="RHEA:54728"/>
        <dbReference type="Rhea" id="RHEA-COMP:10505"/>
        <dbReference type="Rhea" id="RHEA-COMP:10506"/>
        <dbReference type="ChEBI" id="CHEBI:57288"/>
        <dbReference type="ChEBI" id="CHEBI:57384"/>
        <dbReference type="ChEBI" id="CHEBI:83144"/>
        <dbReference type="ChEBI" id="CHEBI:83145"/>
        <dbReference type="EC" id="2.1.3.15"/>
    </reaction>
</comment>
<evidence type="ECO:0000256" key="16">
    <source>
        <dbReference type="ARBA" id="ARBA00023160"/>
    </source>
</evidence>
<evidence type="ECO:0000256" key="10">
    <source>
        <dbReference type="ARBA" id="ARBA00022516"/>
    </source>
</evidence>
<comment type="caution">
    <text evidence="21">The sequence shown here is derived from an EMBL/GenBank/DDBJ whole genome shotgun (WGS) entry which is preliminary data.</text>
</comment>
<evidence type="ECO:0000256" key="5">
    <source>
        <dbReference type="ARBA" id="ARBA00010284"/>
    </source>
</evidence>
<dbReference type="InterPro" id="IPR011763">
    <property type="entry name" value="COA_CT_C"/>
</dbReference>
<feature type="domain" description="CoA carboxyltransferase N-terminal" evidence="19">
    <location>
        <begin position="334"/>
        <end position="594"/>
    </location>
</feature>
<accession>A0A317T5A3</accession>
<dbReference type="InterPro" id="IPR011762">
    <property type="entry name" value="COA_CT_N"/>
</dbReference>
<evidence type="ECO:0000256" key="14">
    <source>
        <dbReference type="ARBA" id="ARBA00022840"/>
    </source>
</evidence>
<dbReference type="AlphaFoldDB" id="A0A317T5A3"/>
<dbReference type="GO" id="GO:0006633">
    <property type="term" value="P:fatty acid biosynthetic process"/>
    <property type="evidence" value="ECO:0007669"/>
    <property type="project" value="UniProtKB-KW"/>
</dbReference>
<reference evidence="22" key="1">
    <citation type="submission" date="2017-10" db="EMBL/GenBank/DDBJ databases">
        <authorList>
            <person name="Gaisin V.A."/>
            <person name="Rysina M.S."/>
            <person name="Grouzdev D.S."/>
        </authorList>
    </citation>
    <scope>NUCLEOTIDE SEQUENCE [LARGE SCALE GENOMIC DNA]</scope>
    <source>
        <strain evidence="22">V1</strain>
    </source>
</reference>
<dbReference type="EC" id="2.1.3.15" evidence="7"/>
<dbReference type="PANTHER" id="PTHR42853">
    <property type="entry name" value="ACETYL-COENZYME A CARBOXYLASE CARBOXYL TRANSFERASE SUBUNIT ALPHA"/>
    <property type="match status" value="1"/>
</dbReference>
<dbReference type="InterPro" id="IPR034733">
    <property type="entry name" value="AcCoA_carboxyl_beta"/>
</dbReference>
<evidence type="ECO:0000256" key="11">
    <source>
        <dbReference type="ARBA" id="ARBA00022679"/>
    </source>
</evidence>
<keyword evidence="15" id="KW-0443">Lipid metabolism</keyword>
<dbReference type="Pfam" id="PF01039">
    <property type="entry name" value="Carboxyl_trans"/>
    <property type="match status" value="1"/>
</dbReference>
<evidence type="ECO:0000313" key="22">
    <source>
        <dbReference type="Proteomes" id="UP000246278"/>
    </source>
</evidence>
<evidence type="ECO:0000256" key="18">
    <source>
        <dbReference type="ARBA" id="ARBA00049152"/>
    </source>
</evidence>
<keyword evidence="13" id="KW-0276">Fatty acid metabolism</keyword>
<evidence type="ECO:0000256" key="9">
    <source>
        <dbReference type="ARBA" id="ARBA00022490"/>
    </source>
</evidence>
<comment type="pathway">
    <text evidence="3">Lipid metabolism; malonyl-CoA biosynthesis; malonyl-CoA from acetyl-CoA: step 1/1.</text>
</comment>
<keyword evidence="14" id="KW-0067">ATP-binding</keyword>
<comment type="function">
    <text evidence="17">Component of the acetyl coenzyme A carboxylase (ACC) complex. Biotin carboxylase (BC) catalyzes the carboxylation of biotin on its carrier protein (BCCP) and then the CO(2) group is transferred by the transcarboxylase to acetyl-CoA to form malonyl-CoA.</text>
</comment>
<dbReference type="PROSITE" id="PS50980">
    <property type="entry name" value="COA_CT_NTER"/>
    <property type="match status" value="1"/>
</dbReference>
<feature type="domain" description="CoA carboxyltransferase C-terminal" evidence="20">
    <location>
        <begin position="16"/>
        <end position="276"/>
    </location>
</feature>
<dbReference type="EMBL" id="PDNZ01000005">
    <property type="protein sequence ID" value="PWW81833.1"/>
    <property type="molecule type" value="Genomic_DNA"/>
</dbReference>
<comment type="similarity">
    <text evidence="5">In the N-terminal section; belongs to the AccD/PCCB family.</text>
</comment>
<dbReference type="GO" id="GO:2001295">
    <property type="term" value="P:malonyl-CoA biosynthetic process"/>
    <property type="evidence" value="ECO:0007669"/>
    <property type="project" value="UniProtKB-UniPathway"/>
</dbReference>
<dbReference type="OrthoDB" id="9808023at2"/>
<dbReference type="Gene3D" id="3.90.226.10">
    <property type="entry name" value="2-enoyl-CoA Hydratase, Chain A, domain 1"/>
    <property type="match status" value="2"/>
</dbReference>
<evidence type="ECO:0000256" key="12">
    <source>
        <dbReference type="ARBA" id="ARBA00022741"/>
    </source>
</evidence>
<comment type="cofactor">
    <cofactor evidence="1">
        <name>Zn(2+)</name>
        <dbReference type="ChEBI" id="CHEBI:29105"/>
    </cofactor>
</comment>
<proteinExistence type="inferred from homology"/>
<dbReference type="Pfam" id="PF03255">
    <property type="entry name" value="ACCA"/>
    <property type="match status" value="1"/>
</dbReference>
<keyword evidence="16" id="KW-0275">Fatty acid biosynthesis</keyword>
<evidence type="ECO:0000256" key="3">
    <source>
        <dbReference type="ARBA" id="ARBA00004956"/>
    </source>
</evidence>
<dbReference type="GO" id="GO:0009317">
    <property type="term" value="C:acetyl-CoA carboxylase complex"/>
    <property type="evidence" value="ECO:0007669"/>
    <property type="project" value="InterPro"/>
</dbReference>
<evidence type="ECO:0000259" key="20">
    <source>
        <dbReference type="PROSITE" id="PS50989"/>
    </source>
</evidence>
<name>A0A317T5A3_9CHLB</name>
<dbReference type="UniPathway" id="UPA00655">
    <property type="reaction ID" value="UER00711"/>
</dbReference>
<evidence type="ECO:0000256" key="2">
    <source>
        <dbReference type="ARBA" id="ARBA00004496"/>
    </source>
</evidence>
<dbReference type="GO" id="GO:0005524">
    <property type="term" value="F:ATP binding"/>
    <property type="evidence" value="ECO:0007669"/>
    <property type="project" value="UniProtKB-KW"/>
</dbReference>
<evidence type="ECO:0000313" key="21">
    <source>
        <dbReference type="EMBL" id="PWW81833.1"/>
    </source>
</evidence>
<dbReference type="Proteomes" id="UP000246278">
    <property type="component" value="Unassembled WGS sequence"/>
</dbReference>
<dbReference type="GO" id="GO:0003989">
    <property type="term" value="F:acetyl-CoA carboxylase activity"/>
    <property type="evidence" value="ECO:0007669"/>
    <property type="project" value="InterPro"/>
</dbReference>
<keyword evidence="22" id="KW-1185">Reference proteome</keyword>
<evidence type="ECO:0000256" key="7">
    <source>
        <dbReference type="ARBA" id="ARBA00011883"/>
    </source>
</evidence>
<protein>
    <recommendedName>
        <fullName evidence="8">Acetyl-coenzyme A carboxylase carboxyl transferase subunits beta/alpha</fullName>
        <ecNumber evidence="7">2.1.3.15</ecNumber>
    </recommendedName>
</protein>
<organism evidence="21 22">
    <name type="scientific">Prosthecochloris marina</name>
    <dbReference type="NCBI Taxonomy" id="2017681"/>
    <lineage>
        <taxon>Bacteria</taxon>
        <taxon>Pseudomonadati</taxon>
        <taxon>Chlorobiota</taxon>
        <taxon>Chlorobiia</taxon>
        <taxon>Chlorobiales</taxon>
        <taxon>Chlorobiaceae</taxon>
        <taxon>Prosthecochloris</taxon>
    </lineage>
</organism>
<evidence type="ECO:0000256" key="1">
    <source>
        <dbReference type="ARBA" id="ARBA00001947"/>
    </source>
</evidence>
<evidence type="ECO:0000256" key="15">
    <source>
        <dbReference type="ARBA" id="ARBA00023098"/>
    </source>
</evidence>
<dbReference type="InterPro" id="IPR029045">
    <property type="entry name" value="ClpP/crotonase-like_dom_sf"/>
</dbReference>
<evidence type="ECO:0000256" key="13">
    <source>
        <dbReference type="ARBA" id="ARBA00022832"/>
    </source>
</evidence>
<dbReference type="InterPro" id="IPR000438">
    <property type="entry name" value="Acetyl_CoA_COase_Trfase_b_su"/>
</dbReference>
<evidence type="ECO:0000259" key="19">
    <source>
        <dbReference type="PROSITE" id="PS50980"/>
    </source>
</evidence>
<keyword evidence="12" id="KW-0547">Nucleotide-binding</keyword>
<evidence type="ECO:0000256" key="17">
    <source>
        <dbReference type="ARBA" id="ARBA00025280"/>
    </source>
</evidence>
<dbReference type="SUPFAM" id="SSF52096">
    <property type="entry name" value="ClpP/crotonase"/>
    <property type="match status" value="2"/>
</dbReference>
<dbReference type="PROSITE" id="PS50989">
    <property type="entry name" value="COA_CT_CTER"/>
    <property type="match status" value="1"/>
</dbReference>
<sequence>MKHFFLPFEKKQGFSYSAKSIEQLSEYEKYQLSFHPERPKYLDYLDIFKEVEECLQTNTYGGCLIQTHKAMLDTPKGALKVMLIGQQSAPTSDFEHLQELMQKNGFAEQWNQGMPTPASYERALKAIEIAELENRLIITLIDTPGADPTEEAETGGIAWKIGRCMQALAETPVPTISVIMNRGCSGGAIALTGCDRVLAMENATYLVISPEACSSILFRTRAKANYAAEISQITAREAHFHGIVDALVAEPEGPAHRFPNAAIASLKQSLISHATELATIPSEKIFSERVERWKAIGQWDEMQESDIALFERNISRCLKKPAGGFYIKRHKGCRNNDKERIYDPVFFPDLLRNNYVCPECGYRYTRLSAKDYIKHALDKGSFREHPDTRRIVDRDILLFPKYREKLEEARLATGQASAFITGDGMVFGQDVVFCATDFGFLGGSFCMSTGEKIWRACETAIQRRCPIILQAAGGGARMHEGCSSMVSIPKVHVALSRVEKASLPVITIVTDPTLGGVAIGIGSRGVQLFEYNAGNIGFSGKRVIEQYTGKKTSRGFQTTRWLEEKGYAKHIVKPENLRHRLSLIIEAHRKTIAS</sequence>
<dbReference type="PRINTS" id="PR01070">
    <property type="entry name" value="ACCCTRFRASEB"/>
</dbReference>
<gene>
    <name evidence="21" type="ORF">CR164_08410</name>
</gene>
<dbReference type="InterPro" id="IPR001095">
    <property type="entry name" value="Acetyl_CoA_COase_a_su"/>
</dbReference>